<dbReference type="OrthoDB" id="9778690at2"/>
<evidence type="ECO:0000259" key="5">
    <source>
        <dbReference type="PROSITE" id="PS50075"/>
    </source>
</evidence>
<dbReference type="Gene3D" id="3.40.47.10">
    <property type="match status" value="1"/>
</dbReference>
<dbReference type="PROSITE" id="PS00606">
    <property type="entry name" value="KS3_1"/>
    <property type="match status" value="1"/>
</dbReference>
<dbReference type="InterPro" id="IPR016035">
    <property type="entry name" value="Acyl_Trfase/lysoPLipase"/>
</dbReference>
<dbReference type="InterPro" id="IPR036291">
    <property type="entry name" value="NAD(P)-bd_dom_sf"/>
</dbReference>
<reference evidence="7 8" key="1">
    <citation type="submission" date="2019-07" db="EMBL/GenBank/DDBJ databases">
        <title>Rhodococcus cavernicolus sp. nov., isolated from a cave.</title>
        <authorList>
            <person name="Lee S.D."/>
        </authorList>
    </citation>
    <scope>NUCLEOTIDE SEQUENCE [LARGE SCALE GENOMIC DNA]</scope>
    <source>
        <strain evidence="7 8">C1-24</strain>
    </source>
</reference>
<feature type="domain" description="Carrier" evidence="5">
    <location>
        <begin position="1189"/>
        <end position="1273"/>
    </location>
</feature>
<dbReference type="Proteomes" id="UP000322244">
    <property type="component" value="Unassembled WGS sequence"/>
</dbReference>
<keyword evidence="7" id="KW-0012">Acyltransferase</keyword>
<dbReference type="PROSITE" id="PS50075">
    <property type="entry name" value="CARRIER"/>
    <property type="match status" value="2"/>
</dbReference>
<dbReference type="InterPro" id="IPR052568">
    <property type="entry name" value="PKS-FAS_Synthase"/>
</dbReference>
<sequence>MSWYGLVRWRRRIPLNRLGRRSCRPCLPAVRGLRARSFGRQMPERIFRAPTRRLADNPIAIVGMSGLFPKARNAQEFWRNVVDARDCIEDVSDLQWSTEHHFHPDPAARDKTYCRRGGFLPPIDFDTLKLGMPPALLPSTDIVQLLSLVVARDLLQDAKAVGADWYRPADTGVVLGISGTLALTIPLSSRLQAPVVAEAARSVGLSEHDAGEIAERFSRAYVEWDEASFPGVLGNVVAGRIANRLNLGGINCTVDAACASSLAAMEVAVRELVDGRQDMMLTGGCSVDNTVFAYMAFSKTPALSRSGRVRPFDGEADGTLLGDGIGMIALRRLESAQRDGNRIYAVLRGLGAANDGRSGSIYAPQKGGQVLALQRAYADANVSPASIGLFEAHGTGTRAGDRTELSSLTHVVDAVGRPFTAAVGSVKSQIGHTKAAAGAAGVIKAAYALHQRVLPPTINVTRPTEGAASQHGLYINTLARPWIHGSSTTPRRAAVSAFGFGGTNFHVVLEEYLGGDAAPKVVATTAKVAIWYAANAEALAEVVTSGSPAADDVPVPAAAARIGFVYRNPDEFASLRGTTAKLLKANPGAAMWKHPEGIVGFRVAKAKGGKVAALFSGQGSQYINMGRTATLNVPPVREAFEALAQCGPGEALLPAIAFPPPAFDDAGRDQQDATLRRTEHAQPLIGALSAGQYNWLKELGFTPDGLLGHSFGELTALWAAGAIDGPDFYALAVARGNAMAPPSGRSDFDSGAMAALTASASEAAELVNSYSSVSICNYNGPGQVVVGGSTAHIERVLDDAQRRGLRATRLPVSAAFHTPFVGHAVDTFRNALRGIEMRPPKLPVFANTTGATYGDDLRSNKHVLVEQLRQPVDFGGRLAQMYEEGYRVFVEFGPRSTLTRMVERTLADKEVVCLATDVGPDVCSDVALKRAAMQLRLLGLPILDINRYESESLSASAGTAASVELLGVNYVPKSASESYAANLAAPYVLTSELQPKTRPRTETLPATTSSTRTVRDAAGSAGKIGVNVALDLNQVVQVQMALNDKHLDSQLQTIRGLIAAVSNNVGRQSSDDLRASLSVIDRYGLLVAETQAQAGHSLRSFVADQAINPRDTTQDSGSQAAAPALPIPAAVPTAVPVVPAPEAAAPAAAAVARPVTDELPPMPLAPNGHGAESVSNPATGNGTPASKVAADSDVVDQARAVLLEVVAEKTGYPVEMLDSEMDIEADLGVDSIKRVEIVSQLQPRFPGVRDVPAQRLGELRTLDDVVNLLIGLAPATPAVAESIVDELLPMPLAPNGHGAESVSNPVTGNGTPASKVAADSDVVDQARAVLLEVVAEKTGYPVEMLDSEMDIEADLGVDSIKRVEIVSQLQPRFPGVRDVPAQRLGELRTLDDVVNLLVGLTPASPAEDPLASSSGIGRSAVGYEATGDVVNRGKAFAASAAAMIIDDGAPLTTLLVAELRSMGLRTFVIAIPGTRASASSEVLLDSWDEANLAAAVAAAIASMGRLDLCVQVAVAGPGTTAAAVERLTHAVLVAKLTQRHLQASADDGRSAFLTVTQLDGSAGLGGAVPMPDCLLGGLGGLVKTLAIEAPELFCRAIDVRAGLPGQTVRSIFNAELCDANSLPREVGHDGVVRRTLALREWNSRRDCRGTTRPPSATDLVVVTGGARGVTAGCAAELADRFSCALLILGRTLLFDEPAWARGLVGAALKSGIIAQIKAEHRDVVLSEVELRFRTLIAQREVRDTMDRLSAYGVTAQYIAVDIQDSAAVTAALGPYRERITGLVHGAGVLADRLIADKRTVDVERVLATKLAGLDNVLASLNVDALTHVALFSSVAGVFGNKGQADYAIANEALNRICMVLNAGRPEGRAVSINWGPWDGGMVTRQLRDEFERRGVVLVPLRAGASIFADHFAAEFSDDALVLVGPTANFNGSTADLEARAGSDLLSAAARN</sequence>
<feature type="region of interest" description="Disordered" evidence="4">
    <location>
        <begin position="1158"/>
        <end position="1187"/>
    </location>
</feature>
<protein>
    <submittedName>
        <fullName evidence="7">Acyltransferase domain-containing protein</fullName>
    </submittedName>
</protein>
<feature type="domain" description="Carrier" evidence="5">
    <location>
        <begin position="1317"/>
        <end position="1401"/>
    </location>
</feature>
<name>A0A5A7SG26_9NOCA</name>
<dbReference type="InterPro" id="IPR057326">
    <property type="entry name" value="KR_dom"/>
</dbReference>
<dbReference type="InterPro" id="IPR014030">
    <property type="entry name" value="Ketoacyl_synth_N"/>
</dbReference>
<dbReference type="InterPro" id="IPR001227">
    <property type="entry name" value="Ac_transferase_dom_sf"/>
</dbReference>
<dbReference type="InterPro" id="IPR009081">
    <property type="entry name" value="PP-bd_ACP"/>
</dbReference>
<dbReference type="SUPFAM" id="SSF55048">
    <property type="entry name" value="Probable ACP-binding domain of malonyl-CoA ACP transacylase"/>
    <property type="match status" value="1"/>
</dbReference>
<keyword evidence="3 7" id="KW-0808">Transferase</keyword>
<dbReference type="PROSITE" id="PS52004">
    <property type="entry name" value="KS3_2"/>
    <property type="match status" value="1"/>
</dbReference>
<dbReference type="Pfam" id="PF00698">
    <property type="entry name" value="Acyl_transf_1"/>
    <property type="match status" value="1"/>
</dbReference>
<dbReference type="InterPro" id="IPR014043">
    <property type="entry name" value="Acyl_transferase_dom"/>
</dbReference>
<dbReference type="Pfam" id="PF02801">
    <property type="entry name" value="Ketoacyl-synt_C"/>
    <property type="match status" value="1"/>
</dbReference>
<dbReference type="Gene3D" id="3.40.366.10">
    <property type="entry name" value="Malonyl-Coenzyme A Acyl Carrier Protein, domain 2"/>
    <property type="match status" value="1"/>
</dbReference>
<dbReference type="Gene3D" id="3.40.50.720">
    <property type="entry name" value="NAD(P)-binding Rossmann-like Domain"/>
    <property type="match status" value="1"/>
</dbReference>
<evidence type="ECO:0000256" key="3">
    <source>
        <dbReference type="ARBA" id="ARBA00022679"/>
    </source>
</evidence>
<evidence type="ECO:0000256" key="1">
    <source>
        <dbReference type="ARBA" id="ARBA00022450"/>
    </source>
</evidence>
<dbReference type="PANTHER" id="PTHR43074">
    <property type="entry name" value="OMEGA-3 POLYUNSATURATED FATTY ACID SYNTHASE PFAB-RELATED"/>
    <property type="match status" value="1"/>
</dbReference>
<dbReference type="Pfam" id="PF00109">
    <property type="entry name" value="ketoacyl-synt"/>
    <property type="match status" value="1"/>
</dbReference>
<dbReference type="InterPro" id="IPR018201">
    <property type="entry name" value="Ketoacyl_synth_AS"/>
</dbReference>
<dbReference type="SUPFAM" id="SSF51735">
    <property type="entry name" value="NAD(P)-binding Rossmann-fold domains"/>
    <property type="match status" value="2"/>
</dbReference>
<proteinExistence type="predicted"/>
<dbReference type="InterPro" id="IPR016039">
    <property type="entry name" value="Thiolase-like"/>
</dbReference>
<dbReference type="InterPro" id="IPR013968">
    <property type="entry name" value="PKS_KR"/>
</dbReference>
<evidence type="ECO:0000256" key="4">
    <source>
        <dbReference type="SAM" id="MobiDB-lite"/>
    </source>
</evidence>
<dbReference type="Pfam" id="PF00550">
    <property type="entry name" value="PP-binding"/>
    <property type="match status" value="2"/>
</dbReference>
<organism evidence="7 8">
    <name type="scientific">Antrihabitans cavernicola</name>
    <dbReference type="NCBI Taxonomy" id="2495913"/>
    <lineage>
        <taxon>Bacteria</taxon>
        <taxon>Bacillati</taxon>
        <taxon>Actinomycetota</taxon>
        <taxon>Actinomycetes</taxon>
        <taxon>Mycobacteriales</taxon>
        <taxon>Nocardiaceae</taxon>
        <taxon>Antrihabitans</taxon>
    </lineage>
</organism>
<dbReference type="GO" id="GO:0006633">
    <property type="term" value="P:fatty acid biosynthetic process"/>
    <property type="evidence" value="ECO:0007669"/>
    <property type="project" value="InterPro"/>
</dbReference>
<dbReference type="Gene3D" id="1.10.1200.10">
    <property type="entry name" value="ACP-like"/>
    <property type="match status" value="2"/>
</dbReference>
<evidence type="ECO:0000259" key="6">
    <source>
        <dbReference type="PROSITE" id="PS52004"/>
    </source>
</evidence>
<comment type="caution">
    <text evidence="7">The sequence shown here is derived from an EMBL/GenBank/DDBJ whole genome shotgun (WGS) entry which is preliminary data.</text>
</comment>
<dbReference type="InterPro" id="IPR036736">
    <property type="entry name" value="ACP-like_sf"/>
</dbReference>
<evidence type="ECO:0000313" key="8">
    <source>
        <dbReference type="Proteomes" id="UP000322244"/>
    </source>
</evidence>
<gene>
    <name evidence="7" type="ORF">FOY51_06275</name>
</gene>
<dbReference type="InterPro" id="IPR014031">
    <property type="entry name" value="Ketoacyl_synth_C"/>
</dbReference>
<dbReference type="SMART" id="SM00825">
    <property type="entry name" value="PKS_KS"/>
    <property type="match status" value="1"/>
</dbReference>
<dbReference type="SMART" id="SM00822">
    <property type="entry name" value="PKS_KR"/>
    <property type="match status" value="1"/>
</dbReference>
<dbReference type="InterPro" id="IPR020841">
    <property type="entry name" value="PKS_Beta-ketoAc_synthase_dom"/>
</dbReference>
<feature type="compositionally biased region" description="Polar residues" evidence="4">
    <location>
        <begin position="1173"/>
        <end position="1184"/>
    </location>
</feature>
<dbReference type="SUPFAM" id="SSF53901">
    <property type="entry name" value="Thiolase-like"/>
    <property type="match status" value="1"/>
</dbReference>
<dbReference type="SUPFAM" id="SSF52151">
    <property type="entry name" value="FabD/lysophospholipase-like"/>
    <property type="match status" value="1"/>
</dbReference>
<keyword evidence="2" id="KW-0597">Phosphoprotein</keyword>
<keyword evidence="8" id="KW-1185">Reference proteome</keyword>
<dbReference type="GO" id="GO:0004315">
    <property type="term" value="F:3-oxoacyl-[acyl-carrier-protein] synthase activity"/>
    <property type="evidence" value="ECO:0007669"/>
    <property type="project" value="InterPro"/>
</dbReference>
<dbReference type="SMART" id="SM00827">
    <property type="entry name" value="PKS_AT"/>
    <property type="match status" value="1"/>
</dbReference>
<accession>A0A5A7SG26</accession>
<dbReference type="EMBL" id="VLNY01000002">
    <property type="protein sequence ID" value="KAA0024152.1"/>
    <property type="molecule type" value="Genomic_DNA"/>
</dbReference>
<feature type="domain" description="Ketosynthase family 3 (KS3)" evidence="6">
    <location>
        <begin position="56"/>
        <end position="511"/>
    </location>
</feature>
<dbReference type="InterPro" id="IPR016036">
    <property type="entry name" value="Malonyl_transacylase_ACP-bd"/>
</dbReference>
<evidence type="ECO:0000256" key="2">
    <source>
        <dbReference type="ARBA" id="ARBA00022553"/>
    </source>
</evidence>
<dbReference type="CDD" id="cd00833">
    <property type="entry name" value="PKS"/>
    <property type="match status" value="1"/>
</dbReference>
<evidence type="ECO:0000313" key="7">
    <source>
        <dbReference type="EMBL" id="KAA0024152.1"/>
    </source>
</evidence>
<keyword evidence="1" id="KW-0596">Phosphopantetheine</keyword>
<dbReference type="Pfam" id="PF08659">
    <property type="entry name" value="KR"/>
    <property type="match status" value="1"/>
</dbReference>
<dbReference type="SUPFAM" id="SSF47336">
    <property type="entry name" value="ACP-like"/>
    <property type="match status" value="2"/>
</dbReference>
<dbReference type="PANTHER" id="PTHR43074:SF1">
    <property type="entry name" value="BETA-KETOACYL SYNTHASE FAMILY PROTEIN-RELATED"/>
    <property type="match status" value="1"/>
</dbReference>